<proteinExistence type="predicted"/>
<name>A0A2H1WQ51_SPOFR</name>
<protein>
    <submittedName>
        <fullName evidence="1">SFRICE_006247</fullName>
    </submittedName>
</protein>
<gene>
    <name evidence="1" type="ORF">SFRICE_006247</name>
</gene>
<reference evidence="1" key="1">
    <citation type="submission" date="2016-07" db="EMBL/GenBank/DDBJ databases">
        <authorList>
            <person name="Bretaudeau A."/>
        </authorList>
    </citation>
    <scope>NUCLEOTIDE SEQUENCE</scope>
    <source>
        <strain evidence="1">Rice</strain>
        <tissue evidence="1">Whole body</tissue>
    </source>
</reference>
<accession>A0A2H1WQ51</accession>
<sequence length="122" mass="13740">MSPGHKSSSMEQKSLGSWIWIYDKTSSKISCHQIRSRSKNSLLPYLHVASVTAKLRYHRHNLRGENHPITSPAFGEARGSVRLLLTKNHPVPTPAFRAEAPIRDTGLEPPIRVYFVASLDPR</sequence>
<organism evidence="1">
    <name type="scientific">Spodoptera frugiperda</name>
    <name type="common">Fall armyworm</name>
    <dbReference type="NCBI Taxonomy" id="7108"/>
    <lineage>
        <taxon>Eukaryota</taxon>
        <taxon>Metazoa</taxon>
        <taxon>Ecdysozoa</taxon>
        <taxon>Arthropoda</taxon>
        <taxon>Hexapoda</taxon>
        <taxon>Insecta</taxon>
        <taxon>Pterygota</taxon>
        <taxon>Neoptera</taxon>
        <taxon>Endopterygota</taxon>
        <taxon>Lepidoptera</taxon>
        <taxon>Glossata</taxon>
        <taxon>Ditrysia</taxon>
        <taxon>Noctuoidea</taxon>
        <taxon>Noctuidae</taxon>
        <taxon>Amphipyrinae</taxon>
        <taxon>Spodoptera</taxon>
    </lineage>
</organism>
<dbReference type="AlphaFoldDB" id="A0A2H1WQ51"/>
<dbReference type="EMBL" id="ODYU01010171">
    <property type="protein sequence ID" value="SOQ55106.1"/>
    <property type="molecule type" value="Genomic_DNA"/>
</dbReference>
<evidence type="ECO:0000313" key="1">
    <source>
        <dbReference type="EMBL" id="SOQ55106.1"/>
    </source>
</evidence>